<keyword evidence="2" id="KW-1185">Reference proteome</keyword>
<evidence type="ECO:0000313" key="2">
    <source>
        <dbReference type="Proteomes" id="UP000005239"/>
    </source>
</evidence>
<proteinExistence type="predicted"/>
<dbReference type="InterPro" id="IPR019429">
    <property type="entry name" value="7TM_GPCR_serpentine_rcpt_Sri"/>
</dbReference>
<dbReference type="Proteomes" id="UP000005239">
    <property type="component" value="Unassembled WGS sequence"/>
</dbReference>
<reference evidence="1" key="2">
    <citation type="submission" date="2022-06" db="UniProtKB">
        <authorList>
            <consortium name="EnsemblMetazoa"/>
        </authorList>
    </citation>
    <scope>IDENTIFICATION</scope>
    <source>
        <strain evidence="1">PS312</strain>
    </source>
</reference>
<dbReference type="Pfam" id="PF10327">
    <property type="entry name" value="7TM_GPCR_Sri"/>
    <property type="match status" value="1"/>
</dbReference>
<evidence type="ECO:0000313" key="1">
    <source>
        <dbReference type="EnsemblMetazoa" id="PPA41322.1"/>
    </source>
</evidence>
<accession>A0A8R1YVD9</accession>
<dbReference type="EnsemblMetazoa" id="PPA41322.1">
    <property type="protein sequence ID" value="PPA41322.1"/>
    <property type="gene ID" value="WBGene00279691"/>
</dbReference>
<name>A0A2A6CPG0_PRIPA</name>
<dbReference type="PANTHER" id="PTHR22941">
    <property type="entry name" value="SERPENTINE RECEPTOR"/>
    <property type="match status" value="1"/>
</dbReference>
<dbReference type="AlphaFoldDB" id="A0A2A6CPG0"/>
<accession>A0A2A6CPG0</accession>
<organism evidence="1 2">
    <name type="scientific">Pristionchus pacificus</name>
    <name type="common">Parasitic nematode worm</name>
    <dbReference type="NCBI Taxonomy" id="54126"/>
    <lineage>
        <taxon>Eukaryota</taxon>
        <taxon>Metazoa</taxon>
        <taxon>Ecdysozoa</taxon>
        <taxon>Nematoda</taxon>
        <taxon>Chromadorea</taxon>
        <taxon>Rhabditida</taxon>
        <taxon>Rhabditina</taxon>
        <taxon>Diplogasteromorpha</taxon>
        <taxon>Diplogasteroidea</taxon>
        <taxon>Neodiplogasteridae</taxon>
        <taxon>Pristionchus</taxon>
    </lineage>
</organism>
<protein>
    <submittedName>
        <fullName evidence="1">G protein-coupled receptor</fullName>
    </submittedName>
</protein>
<reference evidence="2" key="1">
    <citation type="journal article" date="2008" name="Nat. Genet.">
        <title>The Pristionchus pacificus genome provides a unique perspective on nematode lifestyle and parasitism.</title>
        <authorList>
            <person name="Dieterich C."/>
            <person name="Clifton S.W."/>
            <person name="Schuster L.N."/>
            <person name="Chinwalla A."/>
            <person name="Delehaunty K."/>
            <person name="Dinkelacker I."/>
            <person name="Fulton L."/>
            <person name="Fulton R."/>
            <person name="Godfrey J."/>
            <person name="Minx P."/>
            <person name="Mitreva M."/>
            <person name="Roeseler W."/>
            <person name="Tian H."/>
            <person name="Witte H."/>
            <person name="Yang S.P."/>
            <person name="Wilson R.K."/>
            <person name="Sommer R.J."/>
        </authorList>
    </citation>
    <scope>NUCLEOTIDE SEQUENCE [LARGE SCALE GENOMIC DNA]</scope>
    <source>
        <strain evidence="2">PS312</strain>
    </source>
</reference>
<dbReference type="PANTHER" id="PTHR22941:SF26">
    <property type="entry name" value="SERPENTINE RECEPTOR, CLASS H"/>
    <property type="match status" value="1"/>
</dbReference>
<gene>
    <name evidence="1" type="primary">WBGene00279691</name>
</gene>
<sequence>AITVVIYIYTGFVIILCLIYRHQTVVLAGNPFKFRKRTIHLVHLFMLISPPIPGILSALVGNDRETIELILKEDPRKLSWIKERGSYYMQTRTPLVQSPFIVIICILTFGSLLLIAVFIHMIYVLQKDRSKRSQQSVVAIRRSLLNLSAQLLIPMSLFVVPATTIFFGLLFEELCSFETLLTIFLVLPTHSIGHNLILLTITSTYRNSIVSCFLKPRLKWPFTSRPSQVSTRF</sequence>
<dbReference type="InterPro" id="IPR053220">
    <property type="entry name" value="Nematode_rcpt-like_serp_H"/>
</dbReference>